<comment type="caution">
    <text evidence="1">The sequence shown here is derived from an EMBL/GenBank/DDBJ whole genome shotgun (WGS) entry which is preliminary data.</text>
</comment>
<proteinExistence type="predicted"/>
<evidence type="ECO:0000313" key="2">
    <source>
        <dbReference type="Proteomes" id="UP001497382"/>
    </source>
</evidence>
<sequence>MQCIYSANMMTLKSSRENRLFNSSSKQKQEYDFFKHSQLLRAWICKTQFSINT</sequence>
<keyword evidence="2" id="KW-1185">Reference proteome</keyword>
<accession>A0AAV2AAZ1</accession>
<dbReference type="AlphaFoldDB" id="A0AAV2AAZ1"/>
<dbReference type="Proteomes" id="UP001497382">
    <property type="component" value="Unassembled WGS sequence"/>
</dbReference>
<protein>
    <submittedName>
        <fullName evidence="1">Uncharacterized protein</fullName>
    </submittedName>
</protein>
<dbReference type="EMBL" id="CAXIEN010000140">
    <property type="protein sequence ID" value="CAL1281141.1"/>
    <property type="molecule type" value="Genomic_DNA"/>
</dbReference>
<name>A0AAV2AAZ1_9ARAC</name>
<gene>
    <name evidence="1" type="ORF">LARSCL_LOCUS11388</name>
</gene>
<reference evidence="1 2" key="1">
    <citation type="submission" date="2024-04" db="EMBL/GenBank/DDBJ databases">
        <authorList>
            <person name="Rising A."/>
            <person name="Reimegard J."/>
            <person name="Sonavane S."/>
            <person name="Akerstrom W."/>
            <person name="Nylinder S."/>
            <person name="Hedman E."/>
            <person name="Kallberg Y."/>
        </authorList>
    </citation>
    <scope>NUCLEOTIDE SEQUENCE [LARGE SCALE GENOMIC DNA]</scope>
</reference>
<evidence type="ECO:0000313" key="1">
    <source>
        <dbReference type="EMBL" id="CAL1281141.1"/>
    </source>
</evidence>
<organism evidence="1 2">
    <name type="scientific">Larinioides sclopetarius</name>
    <dbReference type="NCBI Taxonomy" id="280406"/>
    <lineage>
        <taxon>Eukaryota</taxon>
        <taxon>Metazoa</taxon>
        <taxon>Ecdysozoa</taxon>
        <taxon>Arthropoda</taxon>
        <taxon>Chelicerata</taxon>
        <taxon>Arachnida</taxon>
        <taxon>Araneae</taxon>
        <taxon>Araneomorphae</taxon>
        <taxon>Entelegynae</taxon>
        <taxon>Araneoidea</taxon>
        <taxon>Araneidae</taxon>
        <taxon>Larinioides</taxon>
    </lineage>
</organism>